<sequence>MRLTPLHQKAFQGLSVIPSILVTLTPAKGSRRIQELVDLFREDLPSPGSIKNEVHACRFRWGKNAKEQGPSSFPATPAQ</sequence>
<evidence type="ECO:0000313" key="1">
    <source>
        <dbReference type="EMBL" id="KAG7169846.1"/>
    </source>
</evidence>
<dbReference type="EMBL" id="JAHLQT010015193">
    <property type="protein sequence ID" value="KAG7169846.1"/>
    <property type="molecule type" value="Genomic_DNA"/>
</dbReference>
<organism evidence="1 2">
    <name type="scientific">Homarus americanus</name>
    <name type="common">American lobster</name>
    <dbReference type="NCBI Taxonomy" id="6706"/>
    <lineage>
        <taxon>Eukaryota</taxon>
        <taxon>Metazoa</taxon>
        <taxon>Ecdysozoa</taxon>
        <taxon>Arthropoda</taxon>
        <taxon>Crustacea</taxon>
        <taxon>Multicrustacea</taxon>
        <taxon>Malacostraca</taxon>
        <taxon>Eumalacostraca</taxon>
        <taxon>Eucarida</taxon>
        <taxon>Decapoda</taxon>
        <taxon>Pleocyemata</taxon>
        <taxon>Astacidea</taxon>
        <taxon>Nephropoidea</taxon>
        <taxon>Nephropidae</taxon>
        <taxon>Homarus</taxon>
    </lineage>
</organism>
<comment type="caution">
    <text evidence="1">The sequence shown here is derived from an EMBL/GenBank/DDBJ whole genome shotgun (WGS) entry which is preliminary data.</text>
</comment>
<evidence type="ECO:0000313" key="2">
    <source>
        <dbReference type="Proteomes" id="UP000747542"/>
    </source>
</evidence>
<proteinExistence type="predicted"/>
<dbReference type="Proteomes" id="UP000747542">
    <property type="component" value="Unassembled WGS sequence"/>
</dbReference>
<keyword evidence="2" id="KW-1185">Reference proteome</keyword>
<accession>A0A8J5K5I4</accession>
<protein>
    <submittedName>
        <fullName evidence="1">52 kDa repressor of the inhibitor of the protein kinase-like 10</fullName>
    </submittedName>
</protein>
<gene>
    <name evidence="1" type="primary">Thap12-L10</name>
    <name evidence="1" type="ORF">Hamer_G025066</name>
</gene>
<name>A0A8J5K5I4_HOMAM</name>
<dbReference type="AlphaFoldDB" id="A0A8J5K5I4"/>
<reference evidence="1" key="1">
    <citation type="journal article" date="2021" name="Sci. Adv.">
        <title>The American lobster genome reveals insights on longevity, neural, and immune adaptations.</title>
        <authorList>
            <person name="Polinski J.M."/>
            <person name="Zimin A.V."/>
            <person name="Clark K.F."/>
            <person name="Kohn A.B."/>
            <person name="Sadowski N."/>
            <person name="Timp W."/>
            <person name="Ptitsyn A."/>
            <person name="Khanna P."/>
            <person name="Romanova D.Y."/>
            <person name="Williams P."/>
            <person name="Greenwood S.J."/>
            <person name="Moroz L.L."/>
            <person name="Walt D.R."/>
            <person name="Bodnar A.G."/>
        </authorList>
    </citation>
    <scope>NUCLEOTIDE SEQUENCE</scope>
    <source>
        <strain evidence="1">GMGI-L3</strain>
    </source>
</reference>